<gene>
    <name evidence="4" type="ORF">K8352_10525</name>
</gene>
<comment type="caution">
    <text evidence="4">The sequence shown here is derived from an EMBL/GenBank/DDBJ whole genome shotgun (WGS) entry which is preliminary data.</text>
</comment>
<feature type="transmembrane region" description="Helical" evidence="2">
    <location>
        <begin position="12"/>
        <end position="35"/>
    </location>
</feature>
<dbReference type="PANTHER" id="PTHR30576">
    <property type="entry name" value="COLANIC BIOSYNTHESIS UDP-GLUCOSE LIPID CARRIER TRANSFERASE"/>
    <property type="match status" value="1"/>
</dbReference>
<dbReference type="GO" id="GO:0016780">
    <property type="term" value="F:phosphotransferase activity, for other substituted phosphate groups"/>
    <property type="evidence" value="ECO:0007669"/>
    <property type="project" value="TreeGrafter"/>
</dbReference>
<comment type="similarity">
    <text evidence="1">Belongs to the bacterial sugar transferase family.</text>
</comment>
<name>A0AAE3EUJ9_9FLAO</name>
<keyword evidence="2" id="KW-0472">Membrane</keyword>
<keyword evidence="2" id="KW-1133">Transmembrane helix</keyword>
<evidence type="ECO:0000256" key="2">
    <source>
        <dbReference type="SAM" id="Phobius"/>
    </source>
</evidence>
<evidence type="ECO:0000313" key="4">
    <source>
        <dbReference type="EMBL" id="MCG2461183.1"/>
    </source>
</evidence>
<evidence type="ECO:0000259" key="3">
    <source>
        <dbReference type="Pfam" id="PF02397"/>
    </source>
</evidence>
<accession>A0AAE3EUJ9</accession>
<dbReference type="EMBL" id="JAIRBC010000014">
    <property type="protein sequence ID" value="MCG2461183.1"/>
    <property type="molecule type" value="Genomic_DNA"/>
</dbReference>
<dbReference type="InterPro" id="IPR003362">
    <property type="entry name" value="Bact_transf"/>
</dbReference>
<organism evidence="4 5">
    <name type="scientific">Cerina litoralis</name>
    <dbReference type="NCBI Taxonomy" id="2874477"/>
    <lineage>
        <taxon>Bacteria</taxon>
        <taxon>Pseudomonadati</taxon>
        <taxon>Bacteroidota</taxon>
        <taxon>Flavobacteriia</taxon>
        <taxon>Flavobacteriales</taxon>
        <taxon>Flavobacteriaceae</taxon>
        <taxon>Cerina</taxon>
    </lineage>
</organism>
<keyword evidence="2" id="KW-0812">Transmembrane</keyword>
<sequence>MYNPNIKRLLDILISMIGLILLAPIIVVIIVLLLFTNNGKPFFTQLRPGRNGKPFKIIKFKTMSDLKPGKTEVIPSAARITRVGAVIRKYSLDELLQMVNVLKGDMSIVGPRPLLMDYLPLYSDLQARRHLVRPGITGWAQVNGRNALSWNQKFEYDLWYVDHVAFKTDLKIIFKTFLKVVKKEGVNKGAEVTMPKWEGNV</sequence>
<dbReference type="PANTHER" id="PTHR30576:SF8">
    <property type="entry name" value="UNDECAPRENYL-PHOSPHATE GALACTOSE PHOSPHOTRANSFERASE"/>
    <property type="match status" value="1"/>
</dbReference>
<feature type="domain" description="Bacterial sugar transferase" evidence="3">
    <location>
        <begin position="7"/>
        <end position="182"/>
    </location>
</feature>
<dbReference type="Pfam" id="PF02397">
    <property type="entry name" value="Bac_transf"/>
    <property type="match status" value="1"/>
</dbReference>
<protein>
    <submittedName>
        <fullName evidence="4">Sugar transferase</fullName>
    </submittedName>
</protein>
<keyword evidence="4" id="KW-0808">Transferase</keyword>
<dbReference type="RefSeq" id="WP_317902331.1">
    <property type="nucleotide sequence ID" value="NZ_JAIRBC010000014.1"/>
</dbReference>
<dbReference type="AlphaFoldDB" id="A0AAE3EUJ9"/>
<reference evidence="4" key="1">
    <citation type="submission" date="2023-02" db="EMBL/GenBank/DDBJ databases">
        <title>Genome of Flavobacteriaceae gen. nov. sp. strain F89.</title>
        <authorList>
            <person name="Wang Y."/>
        </authorList>
    </citation>
    <scope>NUCLEOTIDE SEQUENCE</scope>
    <source>
        <strain evidence="4">F89</strain>
    </source>
</reference>
<dbReference type="Proteomes" id="UP001200642">
    <property type="component" value="Unassembled WGS sequence"/>
</dbReference>
<evidence type="ECO:0000313" key="5">
    <source>
        <dbReference type="Proteomes" id="UP001200642"/>
    </source>
</evidence>
<evidence type="ECO:0000256" key="1">
    <source>
        <dbReference type="ARBA" id="ARBA00006464"/>
    </source>
</evidence>
<keyword evidence="5" id="KW-1185">Reference proteome</keyword>
<proteinExistence type="inferred from homology"/>